<evidence type="ECO:0000313" key="3">
    <source>
        <dbReference type="Proteomes" id="UP000315400"/>
    </source>
</evidence>
<feature type="transmembrane region" description="Helical" evidence="1">
    <location>
        <begin position="41"/>
        <end position="59"/>
    </location>
</feature>
<reference evidence="2 3" key="1">
    <citation type="submission" date="2019-06" db="EMBL/GenBank/DDBJ databases">
        <title>Metagenome assembled Genome of Spiribacter salinus SL48-SHIP from the microbial mat of Salt Lake 48 (Novosibirsk region, Russia).</title>
        <authorList>
            <person name="Shipova A."/>
            <person name="Rozanov A.S."/>
            <person name="Bryanskaya A.V."/>
            <person name="Peltek S.E."/>
        </authorList>
    </citation>
    <scope>NUCLEOTIDE SEQUENCE [LARGE SCALE GENOMIC DNA]</scope>
    <source>
        <strain evidence="2">SL48-SHIP-2</strain>
    </source>
</reference>
<feature type="transmembrane region" description="Helical" evidence="1">
    <location>
        <begin position="12"/>
        <end position="35"/>
    </location>
</feature>
<keyword evidence="1" id="KW-1133">Transmembrane helix</keyword>
<evidence type="ECO:0000313" key="2">
    <source>
        <dbReference type="EMBL" id="TQE98668.1"/>
    </source>
</evidence>
<dbReference type="AlphaFoldDB" id="A0A540VPL2"/>
<sequence>VIGLLLALSELLTGAFVLLALGIAALLTALAVVVVDLSLTGQLIVMGVASGILVPLAIYKIRPMFSPKGVKYGTTGAGAETGKRYRVETMNFDQSINAIKVNGDLYRIQPVDDAGKPSEASISPGDLVMLMRFDGTLALVQPTD</sequence>
<dbReference type="Proteomes" id="UP000315400">
    <property type="component" value="Unassembled WGS sequence"/>
</dbReference>
<comment type="caution">
    <text evidence="2">The sequence shown here is derived from an EMBL/GenBank/DDBJ whole genome shotgun (WGS) entry which is preliminary data.</text>
</comment>
<keyword evidence="1" id="KW-0812">Transmembrane</keyword>
<feature type="non-terminal residue" evidence="2">
    <location>
        <position position="1"/>
    </location>
</feature>
<protein>
    <submittedName>
        <fullName evidence="2">Nodulation efficiency, NfeD-like protein</fullName>
    </submittedName>
</protein>
<dbReference type="EMBL" id="VIFK01000157">
    <property type="protein sequence ID" value="TQE98668.1"/>
    <property type="molecule type" value="Genomic_DNA"/>
</dbReference>
<organism evidence="2 3">
    <name type="scientific">Spiribacter salinus</name>
    <dbReference type="NCBI Taxonomy" id="1335746"/>
    <lineage>
        <taxon>Bacteria</taxon>
        <taxon>Pseudomonadati</taxon>
        <taxon>Pseudomonadota</taxon>
        <taxon>Gammaproteobacteria</taxon>
        <taxon>Chromatiales</taxon>
        <taxon>Ectothiorhodospiraceae</taxon>
        <taxon>Spiribacter</taxon>
    </lineage>
</organism>
<accession>A0A540VPL2</accession>
<proteinExistence type="predicted"/>
<evidence type="ECO:0000256" key="1">
    <source>
        <dbReference type="SAM" id="Phobius"/>
    </source>
</evidence>
<name>A0A540VPL2_9GAMM</name>
<gene>
    <name evidence="2" type="ORF">FKY71_12600</name>
</gene>
<keyword evidence="1" id="KW-0472">Membrane</keyword>